<dbReference type="EMBL" id="JACHNB010000001">
    <property type="protein sequence ID" value="MBB4743570.1"/>
    <property type="molecule type" value="Genomic_DNA"/>
</dbReference>
<comment type="caution">
    <text evidence="2">The sequence shown here is derived from an EMBL/GenBank/DDBJ whole genome shotgun (WGS) entry which is preliminary data.</text>
</comment>
<sequence length="254" mass="27408">MGSTLAGDFDYDLHGSGYAVQRRADPRIAGMIQAALGDARTVVNVGAGAGSYEPADRYVTAVEPSAGMRAQRPRTAVPAVDAWAEALPFDDDAFDAAMATITVHQWSDLGRGLSELRRVARGPVALLVFDPAAAGRFWLAEYCPELIATEQRRDPAISDLTGAIGASCDVVEVPIPIDCVDGFTEAFYARPERFLDARVRAAQSAWGFVDEAATARCLRSLRDDLDSGTWDARFGHLRTQPEWTGSLRLLVGHP</sequence>
<evidence type="ECO:0000313" key="3">
    <source>
        <dbReference type="Proteomes" id="UP000546162"/>
    </source>
</evidence>
<protein>
    <recommendedName>
        <fullName evidence="1">Methyltransferase type 11 domain-containing protein</fullName>
    </recommendedName>
</protein>
<dbReference type="AlphaFoldDB" id="A0A7W7H3Y7"/>
<reference evidence="2 3" key="1">
    <citation type="submission" date="2020-08" db="EMBL/GenBank/DDBJ databases">
        <title>Sequencing the genomes of 1000 actinobacteria strains.</title>
        <authorList>
            <person name="Klenk H.-P."/>
        </authorList>
    </citation>
    <scope>NUCLEOTIDE SEQUENCE [LARGE SCALE GENOMIC DNA]</scope>
    <source>
        <strain evidence="2 3">DSM 45809</strain>
    </source>
</reference>
<dbReference type="Proteomes" id="UP000546162">
    <property type="component" value="Unassembled WGS sequence"/>
</dbReference>
<dbReference type="InterPro" id="IPR013216">
    <property type="entry name" value="Methyltransf_11"/>
</dbReference>
<evidence type="ECO:0000259" key="1">
    <source>
        <dbReference type="Pfam" id="PF08241"/>
    </source>
</evidence>
<dbReference type="InterPro" id="IPR029063">
    <property type="entry name" value="SAM-dependent_MTases_sf"/>
</dbReference>
<dbReference type="RefSeq" id="WP_185043835.1">
    <property type="nucleotide sequence ID" value="NZ_BAABFG010000005.1"/>
</dbReference>
<dbReference type="SUPFAM" id="SSF53335">
    <property type="entry name" value="S-adenosyl-L-methionine-dependent methyltransferases"/>
    <property type="match status" value="1"/>
</dbReference>
<feature type="domain" description="Methyltransferase type 11" evidence="1">
    <location>
        <begin position="44"/>
        <end position="121"/>
    </location>
</feature>
<gene>
    <name evidence="2" type="ORF">BJY16_007029</name>
</gene>
<accession>A0A7W7H3Y7</accession>
<proteinExistence type="predicted"/>
<evidence type="ECO:0000313" key="2">
    <source>
        <dbReference type="EMBL" id="MBB4743570.1"/>
    </source>
</evidence>
<organism evidence="2 3">
    <name type="scientific">Actinoplanes octamycinicus</name>
    <dbReference type="NCBI Taxonomy" id="135948"/>
    <lineage>
        <taxon>Bacteria</taxon>
        <taxon>Bacillati</taxon>
        <taxon>Actinomycetota</taxon>
        <taxon>Actinomycetes</taxon>
        <taxon>Micromonosporales</taxon>
        <taxon>Micromonosporaceae</taxon>
        <taxon>Actinoplanes</taxon>
    </lineage>
</organism>
<name>A0A7W7H3Y7_9ACTN</name>
<dbReference type="Gene3D" id="3.40.50.150">
    <property type="entry name" value="Vaccinia Virus protein VP39"/>
    <property type="match status" value="1"/>
</dbReference>
<dbReference type="Pfam" id="PF08241">
    <property type="entry name" value="Methyltransf_11"/>
    <property type="match status" value="1"/>
</dbReference>
<dbReference type="GO" id="GO:0008757">
    <property type="term" value="F:S-adenosylmethionine-dependent methyltransferase activity"/>
    <property type="evidence" value="ECO:0007669"/>
    <property type="project" value="InterPro"/>
</dbReference>
<keyword evidence="3" id="KW-1185">Reference proteome</keyword>